<dbReference type="PANTHER" id="PTHR46665">
    <property type="entry name" value="TRANSCRIPTION FACTOR BHLH041-RELATED-RELATED"/>
    <property type="match status" value="1"/>
</dbReference>
<dbReference type="Pfam" id="PF00010">
    <property type="entry name" value="HLH"/>
    <property type="match status" value="1"/>
</dbReference>
<dbReference type="RefSeq" id="XP_008786099.2">
    <property type="nucleotide sequence ID" value="XM_008787877.4"/>
</dbReference>
<evidence type="ECO:0000256" key="3">
    <source>
        <dbReference type="ARBA" id="ARBA00023163"/>
    </source>
</evidence>
<evidence type="ECO:0000256" key="1">
    <source>
        <dbReference type="ARBA" id="ARBA00005510"/>
    </source>
</evidence>
<dbReference type="SUPFAM" id="SSF47459">
    <property type="entry name" value="HLH, helix-loop-helix DNA-binding domain"/>
    <property type="match status" value="1"/>
</dbReference>
<keyword evidence="2" id="KW-0805">Transcription regulation</keyword>
<protein>
    <submittedName>
        <fullName evidence="7">Transcription factor BHLH148-like</fullName>
    </submittedName>
</protein>
<dbReference type="InterPro" id="IPR036638">
    <property type="entry name" value="HLH_DNA-bd_sf"/>
</dbReference>
<dbReference type="InterPro" id="IPR044658">
    <property type="entry name" value="bHLH92/bHLH041-like"/>
</dbReference>
<dbReference type="GeneID" id="103704539"/>
<organism evidence="6 7">
    <name type="scientific">Phoenix dactylifera</name>
    <name type="common">Date palm</name>
    <dbReference type="NCBI Taxonomy" id="42345"/>
    <lineage>
        <taxon>Eukaryota</taxon>
        <taxon>Viridiplantae</taxon>
        <taxon>Streptophyta</taxon>
        <taxon>Embryophyta</taxon>
        <taxon>Tracheophyta</taxon>
        <taxon>Spermatophyta</taxon>
        <taxon>Magnoliopsida</taxon>
        <taxon>Liliopsida</taxon>
        <taxon>Arecaceae</taxon>
        <taxon>Coryphoideae</taxon>
        <taxon>Phoeniceae</taxon>
        <taxon>Phoenix</taxon>
    </lineage>
</organism>
<dbReference type="AlphaFoldDB" id="A0A8B7BVA3"/>
<accession>A0A8B7BVA3</accession>
<keyword evidence="6" id="KW-1185">Reference proteome</keyword>
<keyword evidence="4" id="KW-0175">Coiled coil</keyword>
<dbReference type="GO" id="GO:0046983">
    <property type="term" value="F:protein dimerization activity"/>
    <property type="evidence" value="ECO:0007669"/>
    <property type="project" value="InterPro"/>
</dbReference>
<dbReference type="PANTHER" id="PTHR46665:SF6">
    <property type="entry name" value="TRANSCRIPTION FACTOR BHLH92"/>
    <property type="match status" value="1"/>
</dbReference>
<dbReference type="InterPro" id="IPR011598">
    <property type="entry name" value="bHLH_dom"/>
</dbReference>
<evidence type="ECO:0000256" key="4">
    <source>
        <dbReference type="SAM" id="Coils"/>
    </source>
</evidence>
<dbReference type="PROSITE" id="PS50888">
    <property type="entry name" value="BHLH"/>
    <property type="match status" value="1"/>
</dbReference>
<feature type="domain" description="BHLH" evidence="5">
    <location>
        <begin position="100"/>
        <end position="149"/>
    </location>
</feature>
<reference evidence="7" key="1">
    <citation type="submission" date="2025-08" db="UniProtKB">
        <authorList>
            <consortium name="RefSeq"/>
        </authorList>
    </citation>
    <scope>IDENTIFICATION</scope>
    <source>
        <tissue evidence="7">Young leaves</tissue>
    </source>
</reference>
<sequence>MEPFPFQTQEDDEHPEYLNWDFSLPDSIDLLSAISNPQPPPRSAFVEYRAFNRGISSQSSGCQQQRTGGRNIHRRVIEFLRTIPMATREESFRGVVAEGSREFRHLMRERQRRERLSQGYADLRYMLSNRSKGDKNSVVQAAAVYLKELEGVREELQKRNEELEETAAGKRGVVEGATIKLRVMNPSSAVDSMMGALQCLRGMELAAASMQAELRSDELSAVVNLKSKNVAIAEVERAMECALEEVEKKSHTLSSQQYKCSVSCHVENAP</sequence>
<evidence type="ECO:0000259" key="5">
    <source>
        <dbReference type="PROSITE" id="PS50888"/>
    </source>
</evidence>
<dbReference type="OrthoDB" id="642552at2759"/>
<dbReference type="KEGG" id="pda:103704539"/>
<evidence type="ECO:0000313" key="7">
    <source>
        <dbReference type="RefSeq" id="XP_008786099.2"/>
    </source>
</evidence>
<feature type="coiled-coil region" evidence="4">
    <location>
        <begin position="142"/>
        <end position="173"/>
    </location>
</feature>
<evidence type="ECO:0000256" key="2">
    <source>
        <dbReference type="ARBA" id="ARBA00023015"/>
    </source>
</evidence>
<name>A0A8B7BVA3_PHODC</name>
<proteinExistence type="inferred from homology"/>
<keyword evidence="3" id="KW-0804">Transcription</keyword>
<feature type="coiled-coil region" evidence="4">
    <location>
        <begin position="225"/>
        <end position="252"/>
    </location>
</feature>
<gene>
    <name evidence="7" type="primary">LOC103704539</name>
</gene>
<evidence type="ECO:0000313" key="6">
    <source>
        <dbReference type="Proteomes" id="UP000228380"/>
    </source>
</evidence>
<dbReference type="Gene3D" id="4.10.280.10">
    <property type="entry name" value="Helix-loop-helix DNA-binding domain"/>
    <property type="match status" value="1"/>
</dbReference>
<dbReference type="Proteomes" id="UP000228380">
    <property type="component" value="Unplaced"/>
</dbReference>
<dbReference type="SMART" id="SM00353">
    <property type="entry name" value="HLH"/>
    <property type="match status" value="1"/>
</dbReference>
<comment type="similarity">
    <text evidence="1">Belongs to the bHLH protein family.</text>
</comment>